<evidence type="ECO:0000256" key="3">
    <source>
        <dbReference type="ARBA" id="ARBA00004799"/>
    </source>
</evidence>
<evidence type="ECO:0000256" key="7">
    <source>
        <dbReference type="ARBA" id="ARBA00013025"/>
    </source>
</evidence>
<comment type="similarity">
    <text evidence="5 22">Belongs to the folylpolyglutamate synthase family.</text>
</comment>
<evidence type="ECO:0000313" key="26">
    <source>
        <dbReference type="Proteomes" id="UP000240912"/>
    </source>
</evidence>
<dbReference type="EMBL" id="PYLS01000008">
    <property type="protein sequence ID" value="PST81705.1"/>
    <property type="molecule type" value="Genomic_DNA"/>
</dbReference>
<feature type="domain" description="Mur ligase central" evidence="24">
    <location>
        <begin position="51"/>
        <end position="272"/>
    </location>
</feature>
<comment type="catalytic activity">
    <reaction evidence="18">
        <text>(6S)-5,6,7,8-tetrahydrofolyl-(gamma-L-Glu)(n) + L-glutamate + ATP = (6S)-5,6,7,8-tetrahydrofolyl-(gamma-L-Glu)(n+1) + ADP + phosphate + H(+)</text>
        <dbReference type="Rhea" id="RHEA:10580"/>
        <dbReference type="Rhea" id="RHEA-COMP:14738"/>
        <dbReference type="Rhea" id="RHEA-COMP:14740"/>
        <dbReference type="ChEBI" id="CHEBI:15378"/>
        <dbReference type="ChEBI" id="CHEBI:29985"/>
        <dbReference type="ChEBI" id="CHEBI:30616"/>
        <dbReference type="ChEBI" id="CHEBI:43474"/>
        <dbReference type="ChEBI" id="CHEBI:141005"/>
        <dbReference type="ChEBI" id="CHEBI:456216"/>
        <dbReference type="EC" id="6.3.2.17"/>
    </reaction>
</comment>
<dbReference type="SUPFAM" id="SSF53244">
    <property type="entry name" value="MurD-like peptide ligases, peptide-binding domain"/>
    <property type="match status" value="1"/>
</dbReference>
<evidence type="ECO:0000256" key="5">
    <source>
        <dbReference type="ARBA" id="ARBA00008276"/>
    </source>
</evidence>
<evidence type="ECO:0000256" key="14">
    <source>
        <dbReference type="ARBA" id="ARBA00022909"/>
    </source>
</evidence>
<dbReference type="Proteomes" id="UP000240912">
    <property type="component" value="Unassembled WGS sequence"/>
</dbReference>
<dbReference type="InterPro" id="IPR013221">
    <property type="entry name" value="Mur_ligase_cen"/>
</dbReference>
<dbReference type="SUPFAM" id="SSF53623">
    <property type="entry name" value="MurD-like peptide ligases, catalytic domain"/>
    <property type="match status" value="1"/>
</dbReference>
<dbReference type="GO" id="GO:0008841">
    <property type="term" value="F:dihydrofolate synthase activity"/>
    <property type="evidence" value="ECO:0007669"/>
    <property type="project" value="UniProtKB-EC"/>
</dbReference>
<keyword evidence="11 22" id="KW-0547">Nucleotide-binding</keyword>
<dbReference type="Gene3D" id="3.90.190.20">
    <property type="entry name" value="Mur ligase, C-terminal domain"/>
    <property type="match status" value="1"/>
</dbReference>
<evidence type="ECO:0000256" key="1">
    <source>
        <dbReference type="ARBA" id="ARBA00001946"/>
    </source>
</evidence>
<comment type="pathway">
    <text evidence="4">Cofactor biosynthesis; tetrahydrofolylpolyglutamate biosynthesis.</text>
</comment>
<comment type="catalytic activity">
    <reaction evidence="21">
        <text>7,8-dihydropteroate + L-glutamate + ATP = 7,8-dihydrofolate + ADP + phosphate + H(+)</text>
        <dbReference type="Rhea" id="RHEA:23584"/>
        <dbReference type="ChEBI" id="CHEBI:15378"/>
        <dbReference type="ChEBI" id="CHEBI:17839"/>
        <dbReference type="ChEBI" id="CHEBI:29985"/>
        <dbReference type="ChEBI" id="CHEBI:30616"/>
        <dbReference type="ChEBI" id="CHEBI:43474"/>
        <dbReference type="ChEBI" id="CHEBI:57451"/>
        <dbReference type="ChEBI" id="CHEBI:456216"/>
        <dbReference type="EC" id="6.3.2.12"/>
    </reaction>
</comment>
<dbReference type="GO" id="GO:0005737">
    <property type="term" value="C:cytoplasm"/>
    <property type="evidence" value="ECO:0007669"/>
    <property type="project" value="TreeGrafter"/>
</dbReference>
<evidence type="ECO:0000256" key="21">
    <source>
        <dbReference type="ARBA" id="ARBA00049161"/>
    </source>
</evidence>
<comment type="catalytic activity">
    <reaction evidence="20">
        <text>(6R)-5,10-methylenetetrahydrofolyl-(gamma-L-Glu)(n) + L-glutamate + ATP = (6R)-5,10-methylenetetrahydrofolyl-(gamma-L-Glu)(n+1) + ADP + phosphate + H(+)</text>
        <dbReference type="Rhea" id="RHEA:51912"/>
        <dbReference type="Rhea" id="RHEA-COMP:13257"/>
        <dbReference type="Rhea" id="RHEA-COMP:13258"/>
        <dbReference type="ChEBI" id="CHEBI:15378"/>
        <dbReference type="ChEBI" id="CHEBI:29985"/>
        <dbReference type="ChEBI" id="CHEBI:30616"/>
        <dbReference type="ChEBI" id="CHEBI:43474"/>
        <dbReference type="ChEBI" id="CHEBI:136572"/>
        <dbReference type="ChEBI" id="CHEBI:456216"/>
        <dbReference type="EC" id="6.3.2.17"/>
    </reaction>
</comment>
<evidence type="ECO:0000256" key="17">
    <source>
        <dbReference type="ARBA" id="ARBA00032510"/>
    </source>
</evidence>
<dbReference type="GO" id="GO:0004326">
    <property type="term" value="F:tetrahydrofolylpolyglutamate synthase activity"/>
    <property type="evidence" value="ECO:0007669"/>
    <property type="project" value="UniProtKB-EC"/>
</dbReference>
<gene>
    <name evidence="25" type="ORF">C7T94_17680</name>
</gene>
<dbReference type="GO" id="GO:0046872">
    <property type="term" value="F:metal ion binding"/>
    <property type="evidence" value="ECO:0007669"/>
    <property type="project" value="UniProtKB-KW"/>
</dbReference>
<dbReference type="Pfam" id="PF02875">
    <property type="entry name" value="Mur_ligase_C"/>
    <property type="match status" value="1"/>
</dbReference>
<dbReference type="GO" id="GO:0046656">
    <property type="term" value="P:folic acid biosynthetic process"/>
    <property type="evidence" value="ECO:0007669"/>
    <property type="project" value="UniProtKB-KW"/>
</dbReference>
<comment type="cofactor">
    <cofactor evidence="1">
        <name>Mg(2+)</name>
        <dbReference type="ChEBI" id="CHEBI:18420"/>
    </cofactor>
</comment>
<evidence type="ECO:0000256" key="2">
    <source>
        <dbReference type="ARBA" id="ARBA00002714"/>
    </source>
</evidence>
<evidence type="ECO:0000256" key="10">
    <source>
        <dbReference type="ARBA" id="ARBA00022723"/>
    </source>
</evidence>
<comment type="pathway">
    <text evidence="3">Cofactor biosynthesis; tetrahydrofolate biosynthesis; 7,8-dihydrofolate from 2-amino-4-hydroxy-6-hydroxymethyl-7,8-dihydropteridine diphosphate and 4-aminobenzoate: step 2/2.</text>
</comment>
<evidence type="ECO:0000256" key="16">
    <source>
        <dbReference type="ARBA" id="ARBA00030592"/>
    </source>
</evidence>
<evidence type="ECO:0000256" key="12">
    <source>
        <dbReference type="ARBA" id="ARBA00022840"/>
    </source>
</evidence>
<evidence type="ECO:0000256" key="15">
    <source>
        <dbReference type="ARBA" id="ARBA00030048"/>
    </source>
</evidence>
<dbReference type="PANTHER" id="PTHR11136:SF0">
    <property type="entry name" value="DIHYDROFOLATE SYNTHETASE-RELATED"/>
    <property type="match status" value="1"/>
</dbReference>
<organism evidence="25 26">
    <name type="scientific">Pedobacter yulinensis</name>
    <dbReference type="NCBI Taxonomy" id="2126353"/>
    <lineage>
        <taxon>Bacteria</taxon>
        <taxon>Pseudomonadati</taxon>
        <taxon>Bacteroidota</taxon>
        <taxon>Sphingobacteriia</taxon>
        <taxon>Sphingobacteriales</taxon>
        <taxon>Sphingobacteriaceae</taxon>
        <taxon>Pedobacter</taxon>
    </lineage>
</organism>
<keyword evidence="10" id="KW-0479">Metal-binding</keyword>
<evidence type="ECO:0000256" key="13">
    <source>
        <dbReference type="ARBA" id="ARBA00022842"/>
    </source>
</evidence>
<evidence type="ECO:0000256" key="6">
    <source>
        <dbReference type="ARBA" id="ARBA00013023"/>
    </source>
</evidence>
<proteinExistence type="inferred from homology"/>
<evidence type="ECO:0000256" key="18">
    <source>
        <dbReference type="ARBA" id="ARBA00047493"/>
    </source>
</evidence>
<keyword evidence="14" id="KW-0289">Folate biosynthesis</keyword>
<dbReference type="PROSITE" id="PS01012">
    <property type="entry name" value="FOLYLPOLYGLU_SYNT_2"/>
    <property type="match status" value="1"/>
</dbReference>
<evidence type="ECO:0000259" key="23">
    <source>
        <dbReference type="Pfam" id="PF02875"/>
    </source>
</evidence>
<dbReference type="NCBIfam" id="TIGR01499">
    <property type="entry name" value="folC"/>
    <property type="match status" value="1"/>
</dbReference>
<dbReference type="Pfam" id="PF08245">
    <property type="entry name" value="Mur_ligase_M"/>
    <property type="match status" value="1"/>
</dbReference>
<dbReference type="EC" id="6.3.2.12" evidence="6"/>
<evidence type="ECO:0000256" key="8">
    <source>
        <dbReference type="ARBA" id="ARBA00019357"/>
    </source>
</evidence>
<dbReference type="FunFam" id="3.40.1190.10:FF:000011">
    <property type="entry name" value="Folylpolyglutamate synthase/dihydrofolate synthase"/>
    <property type="match status" value="1"/>
</dbReference>
<dbReference type="InterPro" id="IPR036565">
    <property type="entry name" value="Mur-like_cat_sf"/>
</dbReference>
<dbReference type="Gene3D" id="3.40.1190.10">
    <property type="entry name" value="Mur-like, catalytic domain"/>
    <property type="match status" value="1"/>
</dbReference>
<evidence type="ECO:0000256" key="9">
    <source>
        <dbReference type="ARBA" id="ARBA00022598"/>
    </source>
</evidence>
<comment type="catalytic activity">
    <reaction evidence="19">
        <text>10-formyltetrahydrofolyl-(gamma-L-Glu)(n) + L-glutamate + ATP = 10-formyltetrahydrofolyl-(gamma-L-Glu)(n+1) + ADP + phosphate + H(+)</text>
        <dbReference type="Rhea" id="RHEA:51904"/>
        <dbReference type="Rhea" id="RHEA-COMP:13088"/>
        <dbReference type="Rhea" id="RHEA-COMP:14300"/>
        <dbReference type="ChEBI" id="CHEBI:15378"/>
        <dbReference type="ChEBI" id="CHEBI:29985"/>
        <dbReference type="ChEBI" id="CHEBI:30616"/>
        <dbReference type="ChEBI" id="CHEBI:43474"/>
        <dbReference type="ChEBI" id="CHEBI:134413"/>
        <dbReference type="ChEBI" id="CHEBI:456216"/>
        <dbReference type="EC" id="6.3.2.17"/>
    </reaction>
</comment>
<comment type="function">
    <text evidence="2">Functions in two distinct reactions of the de novo folate biosynthetic pathway. Catalyzes the addition of a glutamate residue to dihydropteroate (7,8-dihydropteroate or H2Pte) to form dihydrofolate (7,8-dihydrofolate monoglutamate or H2Pte-Glu). Also catalyzes successive additions of L-glutamate to tetrahydrofolate or 10-formyltetrahydrofolate or 5,10-methylenetetrahydrofolate, leading to folylpolyglutamate derivatives.</text>
</comment>
<evidence type="ECO:0000256" key="22">
    <source>
        <dbReference type="PIRNR" id="PIRNR001563"/>
    </source>
</evidence>
<accession>A0A2T3HGY0</accession>
<evidence type="ECO:0000256" key="19">
    <source>
        <dbReference type="ARBA" id="ARBA00047808"/>
    </source>
</evidence>
<feature type="domain" description="Mur ligase C-terminal" evidence="23">
    <location>
        <begin position="304"/>
        <end position="421"/>
    </location>
</feature>
<dbReference type="InterPro" id="IPR018109">
    <property type="entry name" value="Folylpolyglutamate_synth_CS"/>
</dbReference>
<evidence type="ECO:0000313" key="25">
    <source>
        <dbReference type="EMBL" id="PST81705.1"/>
    </source>
</evidence>
<keyword evidence="13" id="KW-0460">Magnesium</keyword>
<evidence type="ECO:0000256" key="11">
    <source>
        <dbReference type="ARBA" id="ARBA00022741"/>
    </source>
</evidence>
<dbReference type="RefSeq" id="WP_107217165.1">
    <property type="nucleotide sequence ID" value="NZ_KZ686272.1"/>
</dbReference>
<dbReference type="InterPro" id="IPR001645">
    <property type="entry name" value="Folylpolyglutamate_synth"/>
</dbReference>
<evidence type="ECO:0000256" key="20">
    <source>
        <dbReference type="ARBA" id="ARBA00049035"/>
    </source>
</evidence>
<dbReference type="InterPro" id="IPR036615">
    <property type="entry name" value="Mur_ligase_C_dom_sf"/>
</dbReference>
<keyword evidence="26" id="KW-1185">Reference proteome</keyword>
<keyword evidence="9 22" id="KW-0436">Ligase</keyword>
<comment type="caution">
    <text evidence="25">The sequence shown here is derived from an EMBL/GenBank/DDBJ whole genome shotgun (WGS) entry which is preliminary data.</text>
</comment>
<dbReference type="OrthoDB" id="9809356at2"/>
<evidence type="ECO:0000259" key="24">
    <source>
        <dbReference type="Pfam" id="PF08245"/>
    </source>
</evidence>
<evidence type="ECO:0000256" key="4">
    <source>
        <dbReference type="ARBA" id="ARBA00005150"/>
    </source>
</evidence>
<dbReference type="EC" id="6.3.2.17" evidence="7"/>
<name>A0A2T3HGY0_9SPHI</name>
<sequence>MNYEQTLEYLYSKLPMFTRVGEAAIKKGLGNILALSEALGNPHHQFRSVHIGGTNGKGSTSHMLASVCHAAGYRTGLYTSPHLKDFRERIRVNGEPIAQQAVVDFVSAHSSLINKLEPSFFEVTVALAFNYFAQQKVDVAIVEVGLGGRLDSTNIITPVLSVITNISLDHVALLGNTLPLIATEKGGIIKAGVPVVIGESHQETLPVFLEKAANEQAPICFADQAFRPENVVRKPDLLQLSVLYEGRLLYENLSCDLNGNYQVKNILTVVAAIELLKKTGALILAEQAVRQGLASVKKNTGLQGRWQTLSRHPLVICDTGHNEAGMAEVLQNIADTPHETLRIVFGMVSDKDVNGVLKLMPRHAQYYFCSPKLERALPATALQAQAGAYGLAGKTYESVTAARKAAEQASGPNDLVFIGGSTFVVAEAI</sequence>
<dbReference type="AlphaFoldDB" id="A0A2T3HGY0"/>
<dbReference type="PANTHER" id="PTHR11136">
    <property type="entry name" value="FOLYLPOLYGLUTAMATE SYNTHASE-RELATED"/>
    <property type="match status" value="1"/>
</dbReference>
<protein>
    <recommendedName>
        <fullName evidence="8">Dihydrofolate synthase/folylpolyglutamate synthase</fullName>
        <ecNumber evidence="6">6.3.2.12</ecNumber>
        <ecNumber evidence="7">6.3.2.17</ecNumber>
    </recommendedName>
    <alternativeName>
        <fullName evidence="17">Folylpoly-gamma-glutamate synthetase-dihydrofolate synthetase</fullName>
    </alternativeName>
    <alternativeName>
        <fullName evidence="15">Folylpolyglutamate synthetase</fullName>
    </alternativeName>
    <alternativeName>
        <fullName evidence="16">Tetrahydrofolylpolyglutamate synthase</fullName>
    </alternativeName>
</protein>
<keyword evidence="12 22" id="KW-0067">ATP-binding</keyword>
<dbReference type="GO" id="GO:0005524">
    <property type="term" value="F:ATP binding"/>
    <property type="evidence" value="ECO:0007669"/>
    <property type="project" value="UniProtKB-KW"/>
</dbReference>
<dbReference type="InterPro" id="IPR004101">
    <property type="entry name" value="Mur_ligase_C"/>
</dbReference>
<reference evidence="25 26" key="1">
    <citation type="submission" date="2018-03" db="EMBL/GenBank/DDBJ databases">
        <authorList>
            <person name="Keele B.F."/>
        </authorList>
    </citation>
    <scope>NUCLEOTIDE SEQUENCE [LARGE SCALE GENOMIC DNA]</scope>
    <source>
        <strain evidence="25 26">YL28-9</strain>
    </source>
</reference>
<dbReference type="PIRSF" id="PIRSF001563">
    <property type="entry name" value="Folylpolyglu_synth"/>
    <property type="match status" value="1"/>
</dbReference>